<dbReference type="GO" id="GO:1901255">
    <property type="term" value="P:nucleotide-excision repair involved in interstrand cross-link repair"/>
    <property type="evidence" value="ECO:0007669"/>
    <property type="project" value="TreeGrafter"/>
</dbReference>
<dbReference type="PANTHER" id="PTHR10150:SF0">
    <property type="entry name" value="DNA REPAIR ENDONUCLEASE XPF"/>
    <property type="match status" value="1"/>
</dbReference>
<dbReference type="Proteomes" id="UP000271162">
    <property type="component" value="Unassembled WGS sequence"/>
</dbReference>
<dbReference type="GO" id="GO:0000712">
    <property type="term" value="P:resolution of meiotic recombination intermediates"/>
    <property type="evidence" value="ECO:0007669"/>
    <property type="project" value="TreeGrafter"/>
</dbReference>
<dbReference type="GO" id="GO:0003697">
    <property type="term" value="F:single-stranded DNA binding"/>
    <property type="evidence" value="ECO:0007669"/>
    <property type="project" value="TreeGrafter"/>
</dbReference>
<dbReference type="PANTHER" id="PTHR10150">
    <property type="entry name" value="DNA REPAIR ENDONUCLEASE XPF"/>
    <property type="match status" value="1"/>
</dbReference>
<dbReference type="AlphaFoldDB" id="A0A0N4Y7K3"/>
<evidence type="ECO:0000256" key="3">
    <source>
        <dbReference type="ARBA" id="ARBA00023204"/>
    </source>
</evidence>
<reference evidence="7" key="1">
    <citation type="submission" date="2017-02" db="UniProtKB">
        <authorList>
            <consortium name="WormBaseParasite"/>
        </authorList>
    </citation>
    <scope>IDENTIFICATION</scope>
</reference>
<evidence type="ECO:0000256" key="4">
    <source>
        <dbReference type="SAM" id="MobiDB-lite"/>
    </source>
</evidence>
<keyword evidence="1" id="KW-0227">DNA damage</keyword>
<proteinExistence type="predicted"/>
<evidence type="ECO:0000313" key="5">
    <source>
        <dbReference type="EMBL" id="VDL75731.1"/>
    </source>
</evidence>
<sequence length="501" mass="57049">MAMNIEIKQEIVSDDDDDADEIIEDDPCHGTVEILEYEQRVMLETMDEDVIFIHARGLGLERLFFNHLLMYSDQKLLTVVLNTSPQDEFVFSAYFISLLKAANATCMPKVINADVSTKDREAVYLEGGVQFITSRILLVDLLTERVPVKNIAVVLVYRAHQILSSFQESFILRLYRERKPGGFVKAFTDFPTSISALGELQRVIDRLYIRRVRLLPRFDADVKQTLERTPPTLSELIVDLPPVLRRVHTTFVELLKVCTRELKQCSSAEKQALLEEDTVQVSVYRPTLLERQLNQRRSFLTDKQSRLMSDLSMLRELLQSSENMDPASVLLRINAIRNDKEAFEKSGTWMMSRVAATLIADIESLCGPSVLLFANDDAVVRQLTDLVRNGPDFLAWLVKRSLPGGAGRKEPSRTPLWNEDDIVPFQRGSLEGEPRKEMISDLQKNTIATARASRRRRKAAEDLVGTSSDGHKQTKIEQFGILQYKKRRSTNEECVRDVLGA</sequence>
<reference evidence="5 6" key="2">
    <citation type="submission" date="2018-11" db="EMBL/GenBank/DDBJ databases">
        <authorList>
            <consortium name="Pathogen Informatics"/>
        </authorList>
    </citation>
    <scope>NUCLEOTIDE SEQUENCE [LARGE SCALE GENOMIC DNA]</scope>
</reference>
<accession>A0A0N4Y7K3</accession>
<keyword evidence="6" id="KW-1185">Reference proteome</keyword>
<evidence type="ECO:0000313" key="7">
    <source>
        <dbReference type="WBParaSite" id="NBR_0001214101-mRNA-1"/>
    </source>
</evidence>
<dbReference type="GO" id="GO:0000014">
    <property type="term" value="F:single-stranded DNA endodeoxyribonuclease activity"/>
    <property type="evidence" value="ECO:0007669"/>
    <property type="project" value="TreeGrafter"/>
</dbReference>
<dbReference type="OMA" id="WIEIANM"/>
<name>A0A0N4Y7K3_NIPBR</name>
<gene>
    <name evidence="5" type="ORF">NBR_LOCUS12142</name>
</gene>
<evidence type="ECO:0000313" key="6">
    <source>
        <dbReference type="Proteomes" id="UP000271162"/>
    </source>
</evidence>
<keyword evidence="3" id="KW-0234">DNA repair</keyword>
<dbReference type="WBParaSite" id="NBR_0001214101-mRNA-1">
    <property type="protein sequence ID" value="NBR_0001214101-mRNA-1"/>
    <property type="gene ID" value="NBR_0001214101"/>
</dbReference>
<organism evidence="7">
    <name type="scientific">Nippostrongylus brasiliensis</name>
    <name type="common">Rat hookworm</name>
    <dbReference type="NCBI Taxonomy" id="27835"/>
    <lineage>
        <taxon>Eukaryota</taxon>
        <taxon>Metazoa</taxon>
        <taxon>Ecdysozoa</taxon>
        <taxon>Nematoda</taxon>
        <taxon>Chromadorea</taxon>
        <taxon>Rhabditida</taxon>
        <taxon>Rhabditina</taxon>
        <taxon>Rhabditomorpha</taxon>
        <taxon>Strongyloidea</taxon>
        <taxon>Heligmosomidae</taxon>
        <taxon>Nippostrongylus</taxon>
    </lineage>
</organism>
<evidence type="ECO:0000256" key="2">
    <source>
        <dbReference type="ARBA" id="ARBA00022801"/>
    </source>
</evidence>
<dbReference type="EMBL" id="UYSL01020682">
    <property type="protein sequence ID" value="VDL75731.1"/>
    <property type="molecule type" value="Genomic_DNA"/>
</dbReference>
<dbReference type="STRING" id="27835.A0A0N4Y7K3"/>
<protein>
    <submittedName>
        <fullName evidence="7">DNA repair endonuclease XPF (inferred by orthology to a D. melanogaster protein)</fullName>
    </submittedName>
</protein>
<dbReference type="GO" id="GO:0000724">
    <property type="term" value="P:double-strand break repair via homologous recombination"/>
    <property type="evidence" value="ECO:0007669"/>
    <property type="project" value="TreeGrafter"/>
</dbReference>
<keyword evidence="2" id="KW-0378">Hydrolase</keyword>
<dbReference type="GO" id="GO:0000110">
    <property type="term" value="C:nucleotide-excision repair factor 1 complex"/>
    <property type="evidence" value="ECO:0007669"/>
    <property type="project" value="TreeGrafter"/>
</dbReference>
<dbReference type="GO" id="GO:0003684">
    <property type="term" value="F:damaged DNA binding"/>
    <property type="evidence" value="ECO:0007669"/>
    <property type="project" value="TreeGrafter"/>
</dbReference>
<evidence type="ECO:0000256" key="1">
    <source>
        <dbReference type="ARBA" id="ARBA00022763"/>
    </source>
</evidence>
<feature type="region of interest" description="Disordered" evidence="4">
    <location>
        <begin position="450"/>
        <end position="471"/>
    </location>
</feature>